<dbReference type="SUPFAM" id="SSF50978">
    <property type="entry name" value="WD40 repeat-like"/>
    <property type="match status" value="1"/>
</dbReference>
<evidence type="ECO:0000256" key="1">
    <source>
        <dbReference type="SAM" id="MobiDB-lite"/>
    </source>
</evidence>
<name>A0A5M8PMP8_9LECA</name>
<proteinExistence type="predicted"/>
<accession>A0A5M8PMP8</accession>
<dbReference type="AlphaFoldDB" id="A0A5M8PMP8"/>
<dbReference type="Gene3D" id="2.130.10.10">
    <property type="entry name" value="YVTN repeat-like/Quinoprotein amine dehydrogenase"/>
    <property type="match status" value="1"/>
</dbReference>
<feature type="compositionally biased region" description="Basic and acidic residues" evidence="1">
    <location>
        <begin position="420"/>
        <end position="430"/>
    </location>
</feature>
<feature type="region of interest" description="Disordered" evidence="1">
    <location>
        <begin position="397"/>
        <end position="430"/>
    </location>
</feature>
<dbReference type="EMBL" id="VXIT01000008">
    <property type="protein sequence ID" value="KAA6410799.1"/>
    <property type="molecule type" value="Genomic_DNA"/>
</dbReference>
<evidence type="ECO:0000313" key="2">
    <source>
        <dbReference type="EMBL" id="KAA6410799.1"/>
    </source>
</evidence>
<comment type="caution">
    <text evidence="2">The sequence shown here is derived from an EMBL/GenBank/DDBJ whole genome shotgun (WGS) entry which is preliminary data.</text>
</comment>
<sequence>MAWQEASIGRERLEKYDQHHHKIDWAVYKENYSQEGRDDITSVNLLRTSQRQEDSSEYVVVGRASGGLQCLRLLPEEHESEVVAGYVTDNRPVRGATVSPSMEPLLAACLTDGTVAIYPVTHNKAEIEPLGELEIIPPDKPGRTWSTRFLSKDRLAVGIGPSPTPLHIYQINQAGIHATPLRRFGTSDAGITVYGDTSAPGSTTPSSSIYSLTALPHSSPAGGSPGDLLLSGWYDGCIRQHDTRAPNPTTALYTDSIDGASPIYSLLALGRERFIAGGARHSILKIFDLRMPGGKAYYAADLEACSPPTHSNALCCDYHYQGRYDRRDWNIFLHPPGPGFDKLGRRSAESPVYSLSAPAASAPWFYAGVEGAVVQFEMVGMMDRFPDPVFGFGRAKSGSGGGGLERGVGVEGGERGGGWRAERGGGLEGG</sequence>
<dbReference type="Proteomes" id="UP000324767">
    <property type="component" value="Unassembled WGS sequence"/>
</dbReference>
<protein>
    <recommendedName>
        <fullName evidence="4">WD40/YVTN repeat-like-containing domain</fullName>
    </recommendedName>
</protein>
<feature type="compositionally biased region" description="Gly residues" evidence="1">
    <location>
        <begin position="398"/>
        <end position="419"/>
    </location>
</feature>
<dbReference type="InterPro" id="IPR015943">
    <property type="entry name" value="WD40/YVTN_repeat-like_dom_sf"/>
</dbReference>
<organism evidence="2 3">
    <name type="scientific">Lasallia pustulata</name>
    <dbReference type="NCBI Taxonomy" id="136370"/>
    <lineage>
        <taxon>Eukaryota</taxon>
        <taxon>Fungi</taxon>
        <taxon>Dikarya</taxon>
        <taxon>Ascomycota</taxon>
        <taxon>Pezizomycotina</taxon>
        <taxon>Lecanoromycetes</taxon>
        <taxon>OSLEUM clade</taxon>
        <taxon>Umbilicariomycetidae</taxon>
        <taxon>Umbilicariales</taxon>
        <taxon>Umbilicariaceae</taxon>
        <taxon>Lasallia</taxon>
    </lineage>
</organism>
<evidence type="ECO:0000313" key="3">
    <source>
        <dbReference type="Proteomes" id="UP000324767"/>
    </source>
</evidence>
<dbReference type="OrthoDB" id="1259151at2759"/>
<reference evidence="2 3" key="1">
    <citation type="submission" date="2019-09" db="EMBL/GenBank/DDBJ databases">
        <title>The hologenome of the rock-dwelling lichen Lasallia pustulata.</title>
        <authorList>
            <person name="Greshake Tzovaras B."/>
            <person name="Segers F."/>
            <person name="Bicker A."/>
            <person name="Dal Grande F."/>
            <person name="Otte J."/>
            <person name="Hankeln T."/>
            <person name="Schmitt I."/>
            <person name="Ebersberger I."/>
        </authorList>
    </citation>
    <scope>NUCLEOTIDE SEQUENCE [LARGE SCALE GENOMIC DNA]</scope>
    <source>
        <strain evidence="2">A1-1</strain>
    </source>
</reference>
<evidence type="ECO:0008006" key="4">
    <source>
        <dbReference type="Google" id="ProtNLM"/>
    </source>
</evidence>
<gene>
    <name evidence="2" type="ORF">FRX48_05109</name>
</gene>
<dbReference type="InterPro" id="IPR036322">
    <property type="entry name" value="WD40_repeat_dom_sf"/>
</dbReference>